<evidence type="ECO:0000313" key="3">
    <source>
        <dbReference type="Proteomes" id="UP000516421"/>
    </source>
</evidence>
<sequence>MSEQGEIFEPIPQNVSAGTEHVTCILGARTRYWEYGKLDGTPLVLVHGFRGDHHGLELITHYLAQFRVIVPDLPGFGKSDALPGIQHHLSTYAAWLDEFLHHVVKQETIYLVGHSFGSIVCSYFAANRPERIRRLALINPISQPALEGNQKVLSRLADLYYSAGEKLPAPLGFSLLRSSIVTMLSSKFMAKNKDKKLQRYIDGQHHAYFGNFTSRRALLEAYRTSVSETAARYAPSILIPTLMIVAEKDDLGTLETQHSMAQSIPHCTLKIIPRVGHLIHYETPRRAAHLISDFFEGNSCDYS</sequence>
<dbReference type="InterPro" id="IPR050266">
    <property type="entry name" value="AB_hydrolase_sf"/>
</dbReference>
<dbReference type="EMBL" id="CP061538">
    <property type="protein sequence ID" value="QNV38991.1"/>
    <property type="molecule type" value="Genomic_DNA"/>
</dbReference>
<dbReference type="InterPro" id="IPR029058">
    <property type="entry name" value="AB_hydrolase_fold"/>
</dbReference>
<name>A0A7H2BH45_9MICC</name>
<evidence type="ECO:0000313" key="2">
    <source>
        <dbReference type="EMBL" id="QNV38991.1"/>
    </source>
</evidence>
<dbReference type="GO" id="GO:0047372">
    <property type="term" value="F:monoacylglycerol lipase activity"/>
    <property type="evidence" value="ECO:0007669"/>
    <property type="project" value="TreeGrafter"/>
</dbReference>
<dbReference type="AlphaFoldDB" id="A0A7H2BH45"/>
<dbReference type="PRINTS" id="PR00111">
    <property type="entry name" value="ABHYDROLASE"/>
</dbReference>
<dbReference type="PANTHER" id="PTHR43798">
    <property type="entry name" value="MONOACYLGLYCEROL LIPASE"/>
    <property type="match status" value="1"/>
</dbReference>
<gene>
    <name evidence="2" type="ORF">IDM48_06015</name>
</gene>
<dbReference type="PANTHER" id="PTHR43798:SF33">
    <property type="entry name" value="HYDROLASE, PUTATIVE (AFU_ORTHOLOGUE AFUA_2G14860)-RELATED"/>
    <property type="match status" value="1"/>
</dbReference>
<protein>
    <submittedName>
        <fullName evidence="2">Alpha/beta hydrolase</fullName>
    </submittedName>
</protein>
<dbReference type="InterPro" id="IPR000639">
    <property type="entry name" value="Epox_hydrolase-like"/>
</dbReference>
<dbReference type="GO" id="GO:0016020">
    <property type="term" value="C:membrane"/>
    <property type="evidence" value="ECO:0007669"/>
    <property type="project" value="TreeGrafter"/>
</dbReference>
<dbReference type="PRINTS" id="PR00412">
    <property type="entry name" value="EPOXHYDRLASE"/>
</dbReference>
<dbReference type="GO" id="GO:0046464">
    <property type="term" value="P:acylglycerol catabolic process"/>
    <property type="evidence" value="ECO:0007669"/>
    <property type="project" value="TreeGrafter"/>
</dbReference>
<dbReference type="Pfam" id="PF00561">
    <property type="entry name" value="Abhydrolase_1"/>
    <property type="match status" value="1"/>
</dbReference>
<dbReference type="SUPFAM" id="SSF53474">
    <property type="entry name" value="alpha/beta-Hydrolases"/>
    <property type="match status" value="1"/>
</dbReference>
<dbReference type="Proteomes" id="UP000516421">
    <property type="component" value="Chromosome"/>
</dbReference>
<accession>A0A7H2BH45</accession>
<evidence type="ECO:0000259" key="1">
    <source>
        <dbReference type="Pfam" id="PF00561"/>
    </source>
</evidence>
<dbReference type="KEGG" id="rama:IDM48_06015"/>
<dbReference type="Gene3D" id="3.40.50.1820">
    <property type="entry name" value="alpha/beta hydrolase"/>
    <property type="match status" value="1"/>
</dbReference>
<organism evidence="2 3">
    <name type="scientific">Rothia amarae</name>
    <dbReference type="NCBI Taxonomy" id="169480"/>
    <lineage>
        <taxon>Bacteria</taxon>
        <taxon>Bacillati</taxon>
        <taxon>Actinomycetota</taxon>
        <taxon>Actinomycetes</taxon>
        <taxon>Micrococcales</taxon>
        <taxon>Micrococcaceae</taxon>
        <taxon>Rothia</taxon>
    </lineage>
</organism>
<reference evidence="2 3" key="1">
    <citation type="submission" date="2020-09" db="EMBL/GenBank/DDBJ databases">
        <title>Investigation of environmental microbe.</title>
        <authorList>
            <person name="Ou Y."/>
            <person name="Kang Q."/>
        </authorList>
    </citation>
    <scope>NUCLEOTIDE SEQUENCE [LARGE SCALE GENOMIC DNA]</scope>
    <source>
        <strain evidence="2 3">KJZ-9</strain>
    </source>
</reference>
<feature type="domain" description="AB hydrolase-1" evidence="1">
    <location>
        <begin position="42"/>
        <end position="283"/>
    </location>
</feature>
<keyword evidence="3" id="KW-1185">Reference proteome</keyword>
<proteinExistence type="predicted"/>
<dbReference type="RefSeq" id="WP_068171157.1">
    <property type="nucleotide sequence ID" value="NZ_BAAAHX010000004.1"/>
</dbReference>
<dbReference type="InterPro" id="IPR000073">
    <property type="entry name" value="AB_hydrolase_1"/>
</dbReference>
<keyword evidence="2" id="KW-0378">Hydrolase</keyword>